<dbReference type="CDD" id="cd03024">
    <property type="entry name" value="DsbA_FrnE"/>
    <property type="match status" value="1"/>
</dbReference>
<gene>
    <name evidence="2" type="ORF">C7H73_14625</name>
</gene>
<dbReference type="Pfam" id="PF01323">
    <property type="entry name" value="DSBA"/>
    <property type="match status" value="1"/>
</dbReference>
<dbReference type="Proteomes" id="UP000241829">
    <property type="component" value="Chromosome"/>
</dbReference>
<evidence type="ECO:0000313" key="3">
    <source>
        <dbReference type="Proteomes" id="UP000241829"/>
    </source>
</evidence>
<dbReference type="Gene3D" id="3.40.30.10">
    <property type="entry name" value="Glutaredoxin"/>
    <property type="match status" value="1"/>
</dbReference>
<dbReference type="PANTHER" id="PTHR13887">
    <property type="entry name" value="GLUTATHIONE S-TRANSFERASE KAPPA"/>
    <property type="match status" value="1"/>
</dbReference>
<dbReference type="InterPro" id="IPR036249">
    <property type="entry name" value="Thioredoxin-like_sf"/>
</dbReference>
<dbReference type="PANTHER" id="PTHR13887:SF41">
    <property type="entry name" value="THIOREDOXIN SUPERFAMILY PROTEIN"/>
    <property type="match status" value="1"/>
</dbReference>
<evidence type="ECO:0000259" key="1">
    <source>
        <dbReference type="Pfam" id="PF01323"/>
    </source>
</evidence>
<name>A0A2P1NNZ2_9BURK</name>
<dbReference type="OrthoDB" id="9799122at2"/>
<reference evidence="3" key="1">
    <citation type="submission" date="2018-03" db="EMBL/GenBank/DDBJ databases">
        <title>Genome sequencing of Melaminivora sp. strain SC2-7.</title>
        <authorList>
            <person name="Kim S.-J."/>
            <person name="Heo J."/>
            <person name="Ahn J.-H."/>
            <person name="Kwon S.-W."/>
        </authorList>
    </citation>
    <scope>NUCLEOTIDE SEQUENCE [LARGE SCALE GENOMIC DNA]</scope>
    <source>
        <strain evidence="3">SC2-7</strain>
    </source>
</reference>
<dbReference type="GO" id="GO:0016491">
    <property type="term" value="F:oxidoreductase activity"/>
    <property type="evidence" value="ECO:0007669"/>
    <property type="project" value="InterPro"/>
</dbReference>
<dbReference type="InterPro" id="IPR001853">
    <property type="entry name" value="DSBA-like_thioredoxin_dom"/>
</dbReference>
<sequence>MTLSHKPLHLDFVSDITCPWCAIAHKTLELVRQRLAGEVSFTLHLQPFELNPAMGPGGEPLAQHLADKYGSTSEQLAQMHQSIAERGRELGFAFNDERRTHIYNTFDAHRLLYWALKEGSAAQQLALGGALMRAYFGRGEDPGDHALLQRLAAEAGLDAQRVGQVLAGQEFTAEVREREHHWQAQGIRSVPAVIINGRHLVQGGQPVQVFEKALRQVAAQG</sequence>
<dbReference type="EMBL" id="CP027792">
    <property type="protein sequence ID" value="AVP58779.1"/>
    <property type="molecule type" value="Genomic_DNA"/>
</dbReference>
<dbReference type="SUPFAM" id="SSF52833">
    <property type="entry name" value="Thioredoxin-like"/>
    <property type="match status" value="1"/>
</dbReference>
<feature type="domain" description="DSBA-like thioredoxin" evidence="1">
    <location>
        <begin position="10"/>
        <end position="214"/>
    </location>
</feature>
<organism evidence="2 3">
    <name type="scientific">Pulveribacter suum</name>
    <dbReference type="NCBI Taxonomy" id="2116657"/>
    <lineage>
        <taxon>Bacteria</taxon>
        <taxon>Pseudomonadati</taxon>
        <taxon>Pseudomonadota</taxon>
        <taxon>Betaproteobacteria</taxon>
        <taxon>Burkholderiales</taxon>
        <taxon>Comamonadaceae</taxon>
        <taxon>Pulveribacter</taxon>
    </lineage>
</organism>
<dbReference type="RefSeq" id="WP_106847327.1">
    <property type="nucleotide sequence ID" value="NZ_CP027792.1"/>
</dbReference>
<dbReference type="AlphaFoldDB" id="A0A2P1NNZ2"/>
<evidence type="ECO:0000313" key="2">
    <source>
        <dbReference type="EMBL" id="AVP58779.1"/>
    </source>
</evidence>
<accession>A0A2P1NNZ2</accession>
<protein>
    <submittedName>
        <fullName evidence="2">Disulfide bond formation protein DsbA</fullName>
    </submittedName>
</protein>
<dbReference type="KEGG" id="melm:C7H73_14625"/>
<keyword evidence="3" id="KW-1185">Reference proteome</keyword>
<proteinExistence type="predicted"/>